<gene>
    <name evidence="1" type="ORF">BBAD15_g7073</name>
</gene>
<evidence type="ECO:0000313" key="1">
    <source>
        <dbReference type="EMBL" id="KGQ07599.1"/>
    </source>
</evidence>
<dbReference type="HOGENOM" id="CLU_025005_0_3_1"/>
<sequence length="278" mass="32964">MNATPLPRIGSLSLHRDTISLSNRPLNLYMHMAENEGVSLRIPRQRTYLEVESYLSDLLSLQDAKLQEQPNSILDTEDGRRQMAAIVALRATMHRFIDPDLRQGPFYLTLTDLHQSNIFVDEEWNIKAIIDLEWTHTLPAEMQTPPYWLTSRAVDGLREPHHLEEYQKALEEYLRVYRDEEIKRNGSTRQADLQRRTWHSGSFWFFKAATIPKGMYNIFNGHIQPMFNEYHPEMSIFNDVFYWYWGLQASDLIDRKLEEREKYVNELRKAHYADKDDD</sequence>
<reference evidence="1 2" key="1">
    <citation type="submission" date="2012-10" db="EMBL/GenBank/DDBJ databases">
        <title>Genome sequencing and analysis of entomopathogenic fungi Beauveria bassiana D1-5.</title>
        <authorList>
            <person name="Li Q."/>
            <person name="Wang L."/>
            <person name="Zhang Z."/>
            <person name="Wang Q."/>
            <person name="Ren J."/>
            <person name="Wang M."/>
            <person name="Xu W."/>
            <person name="Wang J."/>
            <person name="Lu Y."/>
            <person name="Du Q."/>
            <person name="Sun Z."/>
        </authorList>
    </citation>
    <scope>NUCLEOTIDE SEQUENCE [LARGE SCALE GENOMIC DNA]</scope>
    <source>
        <strain evidence="1 2">D1-5</strain>
    </source>
</reference>
<dbReference type="STRING" id="1245745.A0A0A2W3R7"/>
<protein>
    <recommendedName>
        <fullName evidence="3">Aminoglycoside phosphotransferase domain-containing protein</fullName>
    </recommendedName>
</protein>
<dbReference type="SUPFAM" id="SSF56112">
    <property type="entry name" value="Protein kinase-like (PK-like)"/>
    <property type="match status" value="1"/>
</dbReference>
<accession>A0A0A2W3R7</accession>
<dbReference type="AlphaFoldDB" id="A0A0A2W3R7"/>
<dbReference type="Proteomes" id="UP000030106">
    <property type="component" value="Unassembled WGS sequence"/>
</dbReference>
<evidence type="ECO:0000313" key="2">
    <source>
        <dbReference type="Proteomes" id="UP000030106"/>
    </source>
</evidence>
<dbReference type="EMBL" id="ANFO01000669">
    <property type="protein sequence ID" value="KGQ07599.1"/>
    <property type="molecule type" value="Genomic_DNA"/>
</dbReference>
<proteinExistence type="predicted"/>
<evidence type="ECO:0008006" key="3">
    <source>
        <dbReference type="Google" id="ProtNLM"/>
    </source>
</evidence>
<organism evidence="1 2">
    <name type="scientific">Beauveria bassiana D1-5</name>
    <dbReference type="NCBI Taxonomy" id="1245745"/>
    <lineage>
        <taxon>Eukaryota</taxon>
        <taxon>Fungi</taxon>
        <taxon>Dikarya</taxon>
        <taxon>Ascomycota</taxon>
        <taxon>Pezizomycotina</taxon>
        <taxon>Sordariomycetes</taxon>
        <taxon>Hypocreomycetidae</taxon>
        <taxon>Hypocreales</taxon>
        <taxon>Cordycipitaceae</taxon>
        <taxon>Beauveria</taxon>
    </lineage>
</organism>
<dbReference type="InterPro" id="IPR011009">
    <property type="entry name" value="Kinase-like_dom_sf"/>
</dbReference>
<comment type="caution">
    <text evidence="1">The sequence shown here is derived from an EMBL/GenBank/DDBJ whole genome shotgun (WGS) entry which is preliminary data.</text>
</comment>
<dbReference type="PANTHER" id="PTHR21310">
    <property type="entry name" value="AMINOGLYCOSIDE PHOSPHOTRANSFERASE-RELATED-RELATED"/>
    <property type="match status" value="1"/>
</dbReference>
<name>A0A0A2W3R7_BEABA</name>
<dbReference type="PANTHER" id="PTHR21310:SF37">
    <property type="entry name" value="AMINOGLYCOSIDE PHOSPHOTRANSFERASE DOMAIN-CONTAINING PROTEIN"/>
    <property type="match status" value="1"/>
</dbReference>
<dbReference type="InterPro" id="IPR051678">
    <property type="entry name" value="AGP_Transferase"/>
</dbReference>